<dbReference type="Proteomes" id="UP000468638">
    <property type="component" value="Unassembled WGS sequence"/>
</dbReference>
<dbReference type="Pfam" id="PF12438">
    <property type="entry name" value="DUF3679"/>
    <property type="match status" value="1"/>
</dbReference>
<accession>A0A6I4ZZV0</accession>
<name>A0A6I4ZZV0_9BACI</name>
<reference evidence="2 3" key="1">
    <citation type="submission" date="2019-11" db="EMBL/GenBank/DDBJ databases">
        <title>Genome sequences of 17 halophilic strains isolated from different environments.</title>
        <authorList>
            <person name="Furrow R.E."/>
        </authorList>
    </citation>
    <scope>NUCLEOTIDE SEQUENCE [LARGE SCALE GENOMIC DNA]</scope>
    <source>
        <strain evidence="2 3">22514_16_FS</strain>
    </source>
</reference>
<proteinExistence type="predicted"/>
<dbReference type="RefSeq" id="WP_160848279.1">
    <property type="nucleotide sequence ID" value="NZ_WMEQ01000004.1"/>
</dbReference>
<dbReference type="InterPro" id="IPR020534">
    <property type="entry name" value="Uncharacterised_YqxA"/>
</dbReference>
<evidence type="ECO:0000313" key="2">
    <source>
        <dbReference type="EMBL" id="MYL33412.1"/>
    </source>
</evidence>
<feature type="transmembrane region" description="Helical" evidence="1">
    <location>
        <begin position="6"/>
        <end position="24"/>
    </location>
</feature>
<keyword evidence="1" id="KW-0812">Transmembrane</keyword>
<evidence type="ECO:0000313" key="3">
    <source>
        <dbReference type="Proteomes" id="UP000468638"/>
    </source>
</evidence>
<gene>
    <name evidence="2" type="ORF">GLW05_07330</name>
</gene>
<keyword evidence="1" id="KW-1133">Transmembrane helix</keyword>
<keyword evidence="1" id="KW-0472">Membrane</keyword>
<protein>
    <submittedName>
        <fullName evidence="2">DUF3679 domain-containing protein</fullName>
    </submittedName>
</protein>
<dbReference type="EMBL" id="WMEQ01000004">
    <property type="protein sequence ID" value="MYL33412.1"/>
    <property type="molecule type" value="Genomic_DNA"/>
</dbReference>
<comment type="caution">
    <text evidence="2">The sequence shown here is derived from an EMBL/GenBank/DDBJ whole genome shotgun (WGS) entry which is preliminary data.</text>
</comment>
<sequence>MVRFTMTFLIMVILFMSGVLLGMNQASLGMIQMRGFSDTNFHEVIKTQQPTSSNYEVEVLGKEFQQVPVEEKQQVYADMQTTHGVQKLAFMLEKGVKWVYNTMIFVVYQLVQVFFA</sequence>
<organism evidence="2 3">
    <name type="scientific">Pontibacillus yanchengensis</name>
    <dbReference type="NCBI Taxonomy" id="462910"/>
    <lineage>
        <taxon>Bacteria</taxon>
        <taxon>Bacillati</taxon>
        <taxon>Bacillota</taxon>
        <taxon>Bacilli</taxon>
        <taxon>Bacillales</taxon>
        <taxon>Bacillaceae</taxon>
        <taxon>Pontibacillus</taxon>
    </lineage>
</organism>
<evidence type="ECO:0000256" key="1">
    <source>
        <dbReference type="SAM" id="Phobius"/>
    </source>
</evidence>
<dbReference type="AlphaFoldDB" id="A0A6I4ZZV0"/>
<dbReference type="OrthoDB" id="2972213at2"/>